<dbReference type="AlphaFoldDB" id="A0A974BMS0"/>
<proteinExistence type="predicted"/>
<comment type="caution">
    <text evidence="1">The sequence shown here is derived from an EMBL/GenBank/DDBJ whole genome shotgun (WGS) entry which is preliminary data.</text>
</comment>
<protein>
    <submittedName>
        <fullName evidence="1">Uncharacterized protein</fullName>
    </submittedName>
</protein>
<accession>A0A974BMS0</accession>
<name>A0A974BMS0_SEDHY</name>
<gene>
    <name evidence="1" type="ORF">HZF24_16865</name>
</gene>
<keyword evidence="2" id="KW-1185">Reference proteome</keyword>
<dbReference type="EMBL" id="JACBNQ010000029">
    <property type="protein sequence ID" value="NYB75823.1"/>
    <property type="molecule type" value="Genomic_DNA"/>
</dbReference>
<sequence length="49" mass="5708">MEQTDNDNIYDVDGIEIIVPKDFERELKGVKINYGGLLLKDFIVTPFYK</sequence>
<dbReference type="RefSeq" id="WP_179239539.1">
    <property type="nucleotide sequence ID" value="NZ_JACBNQ010000029.1"/>
</dbReference>
<dbReference type="Proteomes" id="UP000611629">
    <property type="component" value="Unassembled WGS sequence"/>
</dbReference>
<evidence type="ECO:0000313" key="1">
    <source>
        <dbReference type="EMBL" id="NYB75823.1"/>
    </source>
</evidence>
<organism evidence="1 2">
    <name type="scientific">Sedimentibacter hydroxybenzoicus DSM 7310</name>
    <dbReference type="NCBI Taxonomy" id="1123245"/>
    <lineage>
        <taxon>Bacteria</taxon>
        <taxon>Bacillati</taxon>
        <taxon>Bacillota</taxon>
        <taxon>Tissierellia</taxon>
        <taxon>Sedimentibacter</taxon>
    </lineage>
</organism>
<reference evidence="1" key="1">
    <citation type="submission" date="2020-07" db="EMBL/GenBank/DDBJ databases">
        <title>Genomic analysis of a strain of Sedimentibacter Hydroxybenzoicus DSM7310.</title>
        <authorList>
            <person name="Ma S."/>
        </authorList>
    </citation>
    <scope>NUCLEOTIDE SEQUENCE</scope>
    <source>
        <strain evidence="1">DSM 7310</strain>
    </source>
</reference>
<evidence type="ECO:0000313" key="2">
    <source>
        <dbReference type="Proteomes" id="UP000611629"/>
    </source>
</evidence>